<evidence type="ECO:0000256" key="2">
    <source>
        <dbReference type="ARBA" id="ARBA00023186"/>
    </source>
</evidence>
<evidence type="ECO:0000313" key="4">
    <source>
        <dbReference type="Proteomes" id="UP000620104"/>
    </source>
</evidence>
<accession>A0A8H3TS96</accession>
<dbReference type="GO" id="GO:0005737">
    <property type="term" value="C:cytoplasm"/>
    <property type="evidence" value="ECO:0007669"/>
    <property type="project" value="TreeGrafter"/>
</dbReference>
<evidence type="ECO:0000313" key="3">
    <source>
        <dbReference type="EMBL" id="GHJ86285.1"/>
    </source>
</evidence>
<protein>
    <recommendedName>
        <fullName evidence="5">Prefoldin subunit 1</fullName>
    </recommendedName>
</protein>
<dbReference type="InterPro" id="IPR009053">
    <property type="entry name" value="Prefoldin"/>
</dbReference>
<keyword evidence="2" id="KW-0143">Chaperone</keyword>
<evidence type="ECO:0000256" key="1">
    <source>
        <dbReference type="ARBA" id="ARBA00008045"/>
    </source>
</evidence>
<reference evidence="3" key="1">
    <citation type="submission" date="2020-07" db="EMBL/GenBank/DDBJ databases">
        <title>Draft Genome Sequence of a Deep-Sea Yeast, Naganishia (Cryptococcus) liquefaciens strain N6.</title>
        <authorList>
            <person name="Han Y.W."/>
            <person name="Kajitani R."/>
            <person name="Morimoto H."/>
            <person name="Parhat M."/>
            <person name="Tsubouchi H."/>
            <person name="Bakenova O."/>
            <person name="Ogata M."/>
            <person name="Argunhan B."/>
            <person name="Aoki R."/>
            <person name="Kajiwara S."/>
            <person name="Itoh T."/>
            <person name="Iwasaki H."/>
        </authorList>
    </citation>
    <scope>NUCLEOTIDE SEQUENCE</scope>
    <source>
        <strain evidence="3">N6</strain>
    </source>
</reference>
<dbReference type="InterPro" id="IPR002777">
    <property type="entry name" value="PFD_beta-like"/>
</dbReference>
<evidence type="ECO:0008006" key="5">
    <source>
        <dbReference type="Google" id="ProtNLM"/>
    </source>
</evidence>
<dbReference type="Proteomes" id="UP000620104">
    <property type="component" value="Unassembled WGS sequence"/>
</dbReference>
<gene>
    <name evidence="3" type="ORF">NliqN6_2687</name>
</gene>
<dbReference type="AlphaFoldDB" id="A0A8H3TS96"/>
<dbReference type="GO" id="GO:0044183">
    <property type="term" value="F:protein folding chaperone"/>
    <property type="evidence" value="ECO:0007669"/>
    <property type="project" value="TreeGrafter"/>
</dbReference>
<dbReference type="OrthoDB" id="2015447at2759"/>
<proteinExistence type="inferred from homology"/>
<dbReference type="GO" id="GO:0051082">
    <property type="term" value="F:unfolded protein binding"/>
    <property type="evidence" value="ECO:0007669"/>
    <property type="project" value="InterPro"/>
</dbReference>
<dbReference type="SUPFAM" id="SSF46579">
    <property type="entry name" value="Prefoldin"/>
    <property type="match status" value="1"/>
</dbReference>
<dbReference type="PANTHER" id="PTHR20903:SF0">
    <property type="entry name" value="PREFOLDIN SUBUNIT 1"/>
    <property type="match status" value="1"/>
</dbReference>
<comment type="caution">
    <text evidence="3">The sequence shown here is derived from an EMBL/GenBank/DDBJ whole genome shotgun (WGS) entry which is preliminary data.</text>
</comment>
<comment type="similarity">
    <text evidence="1">Belongs to the prefoldin subunit beta family.</text>
</comment>
<dbReference type="Gene3D" id="1.10.287.370">
    <property type="match status" value="1"/>
</dbReference>
<dbReference type="Pfam" id="PF01920">
    <property type="entry name" value="Prefoldin_2"/>
    <property type="match status" value="1"/>
</dbReference>
<organism evidence="3 4">
    <name type="scientific">Naganishia liquefaciens</name>
    <dbReference type="NCBI Taxonomy" id="104408"/>
    <lineage>
        <taxon>Eukaryota</taxon>
        <taxon>Fungi</taxon>
        <taxon>Dikarya</taxon>
        <taxon>Basidiomycota</taxon>
        <taxon>Agaricomycotina</taxon>
        <taxon>Tremellomycetes</taxon>
        <taxon>Filobasidiales</taxon>
        <taxon>Filobasidiaceae</taxon>
        <taxon>Naganishia</taxon>
    </lineage>
</organism>
<dbReference type="EMBL" id="BLZA01000017">
    <property type="protein sequence ID" value="GHJ86285.1"/>
    <property type="molecule type" value="Genomic_DNA"/>
</dbReference>
<dbReference type="PANTHER" id="PTHR20903">
    <property type="entry name" value="PREFOLDIN SUBUNIT 1-RELATED"/>
    <property type="match status" value="1"/>
</dbReference>
<sequence>MSNLSDDTLRRILEQIQQQAVASQRSLSVVNAQITSKNREKKILELTTQQLNAIPRSQNVKMYKGVGKAFVMQPRETISAEHAAQQKAVADDLSNLSKKAKYLEKQLNDAQSQLKDIFHSQKREE</sequence>
<dbReference type="GO" id="GO:0016272">
    <property type="term" value="C:prefoldin complex"/>
    <property type="evidence" value="ECO:0007669"/>
    <property type="project" value="InterPro"/>
</dbReference>
<keyword evidence="4" id="KW-1185">Reference proteome</keyword>
<name>A0A8H3TS96_9TREE</name>